<accession>A0A1B6EUY4</accession>
<feature type="non-terminal residue" evidence="1">
    <location>
        <position position="1"/>
    </location>
</feature>
<organism evidence="1">
    <name type="scientific">Cuerna arida</name>
    <dbReference type="NCBI Taxonomy" id="1464854"/>
    <lineage>
        <taxon>Eukaryota</taxon>
        <taxon>Metazoa</taxon>
        <taxon>Ecdysozoa</taxon>
        <taxon>Arthropoda</taxon>
        <taxon>Hexapoda</taxon>
        <taxon>Insecta</taxon>
        <taxon>Pterygota</taxon>
        <taxon>Neoptera</taxon>
        <taxon>Paraneoptera</taxon>
        <taxon>Hemiptera</taxon>
        <taxon>Auchenorrhyncha</taxon>
        <taxon>Membracoidea</taxon>
        <taxon>Cicadellidae</taxon>
        <taxon>Cicadellinae</taxon>
        <taxon>Proconiini</taxon>
        <taxon>Cuerna</taxon>
    </lineage>
</organism>
<name>A0A1B6EUY4_9HEMI</name>
<evidence type="ECO:0000313" key="1">
    <source>
        <dbReference type="EMBL" id="JAS41691.1"/>
    </source>
</evidence>
<protein>
    <submittedName>
        <fullName evidence="1">Uncharacterized protein</fullName>
    </submittedName>
</protein>
<dbReference type="EMBL" id="GECZ01028078">
    <property type="protein sequence ID" value="JAS41691.1"/>
    <property type="molecule type" value="Transcribed_RNA"/>
</dbReference>
<dbReference type="AlphaFoldDB" id="A0A1B6EUY4"/>
<proteinExistence type="predicted"/>
<gene>
    <name evidence="1" type="ORF">g.9498</name>
</gene>
<sequence length="254" mass="28418">EVESTAEGHIAQGRVQVIRMQHQVPEQPLKLEVVLEVEGILEVIQDHTVQSLVPVTLVPHQELLHRLEVVLEVESTAEDHIVQGLVQAIPVVELGLHLKLQVLLEVEATQLQLTRCLDQEVRDHRMEGVDLRVIQELLLVLAPKEALDTREVLLKALPQLVLDQTEAQDLIRDLKVHPMLLRDLVLTEGVLEATVRHRVVLLLIPTPEIKQVAPQVATPPPHHLQTLEVVIVLELGPEHQAPVKPPLLVLETTS</sequence>
<reference evidence="1" key="1">
    <citation type="submission" date="2015-11" db="EMBL/GenBank/DDBJ databases">
        <title>De novo transcriptome assembly of four potential Pierce s Disease insect vectors from Arizona vineyards.</title>
        <authorList>
            <person name="Tassone E.E."/>
        </authorList>
    </citation>
    <scope>NUCLEOTIDE SEQUENCE</scope>
</reference>